<evidence type="ECO:0000313" key="2">
    <source>
        <dbReference type="EMBL" id="KAK4179386.1"/>
    </source>
</evidence>
<feature type="compositionally biased region" description="Polar residues" evidence="1">
    <location>
        <begin position="242"/>
        <end position="264"/>
    </location>
</feature>
<reference evidence="2" key="1">
    <citation type="journal article" date="2023" name="Mol. Phylogenet. Evol.">
        <title>Genome-scale phylogeny and comparative genomics of the fungal order Sordariales.</title>
        <authorList>
            <person name="Hensen N."/>
            <person name="Bonometti L."/>
            <person name="Westerberg I."/>
            <person name="Brannstrom I.O."/>
            <person name="Guillou S."/>
            <person name="Cros-Aarteil S."/>
            <person name="Calhoun S."/>
            <person name="Haridas S."/>
            <person name="Kuo A."/>
            <person name="Mondo S."/>
            <person name="Pangilinan J."/>
            <person name="Riley R."/>
            <person name="LaButti K."/>
            <person name="Andreopoulos B."/>
            <person name="Lipzen A."/>
            <person name="Chen C."/>
            <person name="Yan M."/>
            <person name="Daum C."/>
            <person name="Ng V."/>
            <person name="Clum A."/>
            <person name="Steindorff A."/>
            <person name="Ohm R.A."/>
            <person name="Martin F."/>
            <person name="Silar P."/>
            <person name="Natvig D.O."/>
            <person name="Lalanne C."/>
            <person name="Gautier V."/>
            <person name="Ament-Velasquez S.L."/>
            <person name="Kruys A."/>
            <person name="Hutchinson M.I."/>
            <person name="Powell A.J."/>
            <person name="Barry K."/>
            <person name="Miller A.N."/>
            <person name="Grigoriev I.V."/>
            <person name="Debuchy R."/>
            <person name="Gladieux P."/>
            <person name="Hiltunen Thoren M."/>
            <person name="Johannesson H."/>
        </authorList>
    </citation>
    <scope>NUCLEOTIDE SEQUENCE</scope>
    <source>
        <strain evidence="2">CBS 892.96</strain>
    </source>
</reference>
<protein>
    <submittedName>
        <fullName evidence="2">Uncharacterized protein</fullName>
    </submittedName>
</protein>
<feature type="compositionally biased region" description="Low complexity" evidence="1">
    <location>
        <begin position="432"/>
        <end position="445"/>
    </location>
</feature>
<reference evidence="2" key="2">
    <citation type="submission" date="2023-05" db="EMBL/GenBank/DDBJ databases">
        <authorList>
            <consortium name="Lawrence Berkeley National Laboratory"/>
            <person name="Steindorff A."/>
            <person name="Hensen N."/>
            <person name="Bonometti L."/>
            <person name="Westerberg I."/>
            <person name="Brannstrom I.O."/>
            <person name="Guillou S."/>
            <person name="Cros-Aarteil S."/>
            <person name="Calhoun S."/>
            <person name="Haridas S."/>
            <person name="Kuo A."/>
            <person name="Mondo S."/>
            <person name="Pangilinan J."/>
            <person name="Riley R."/>
            <person name="Labutti K."/>
            <person name="Andreopoulos B."/>
            <person name="Lipzen A."/>
            <person name="Chen C."/>
            <person name="Yanf M."/>
            <person name="Daum C."/>
            <person name="Ng V."/>
            <person name="Clum A."/>
            <person name="Ohm R."/>
            <person name="Martin F."/>
            <person name="Silar P."/>
            <person name="Natvig D."/>
            <person name="Lalanne C."/>
            <person name="Gautier V."/>
            <person name="Ament-Velasquez S.L."/>
            <person name="Kruys A."/>
            <person name="Hutchinson M.I."/>
            <person name="Powell A.J."/>
            <person name="Barry K."/>
            <person name="Miller A.N."/>
            <person name="Grigoriev I.V."/>
            <person name="Debuchy R."/>
            <person name="Gladieux P."/>
            <person name="Thoren M.H."/>
            <person name="Johannesson H."/>
        </authorList>
    </citation>
    <scope>NUCLEOTIDE SEQUENCE</scope>
    <source>
        <strain evidence="2">CBS 892.96</strain>
    </source>
</reference>
<feature type="compositionally biased region" description="Polar residues" evidence="1">
    <location>
        <begin position="1"/>
        <end position="13"/>
    </location>
</feature>
<accession>A0AAN6WDY5</accession>
<feature type="compositionally biased region" description="Pro residues" evidence="1">
    <location>
        <begin position="390"/>
        <end position="403"/>
    </location>
</feature>
<dbReference type="Proteomes" id="UP001302321">
    <property type="component" value="Unassembled WGS sequence"/>
</dbReference>
<feature type="region of interest" description="Disordered" evidence="1">
    <location>
        <begin position="204"/>
        <end position="609"/>
    </location>
</feature>
<feature type="compositionally biased region" description="Low complexity" evidence="1">
    <location>
        <begin position="578"/>
        <end position="589"/>
    </location>
</feature>
<proteinExistence type="predicted"/>
<feature type="compositionally biased region" description="Acidic residues" evidence="1">
    <location>
        <begin position="113"/>
        <end position="132"/>
    </location>
</feature>
<name>A0AAN6WDY5_9PEZI</name>
<organism evidence="2 3">
    <name type="scientific">Triangularia setosa</name>
    <dbReference type="NCBI Taxonomy" id="2587417"/>
    <lineage>
        <taxon>Eukaryota</taxon>
        <taxon>Fungi</taxon>
        <taxon>Dikarya</taxon>
        <taxon>Ascomycota</taxon>
        <taxon>Pezizomycotina</taxon>
        <taxon>Sordariomycetes</taxon>
        <taxon>Sordariomycetidae</taxon>
        <taxon>Sordariales</taxon>
        <taxon>Podosporaceae</taxon>
        <taxon>Triangularia</taxon>
    </lineage>
</organism>
<comment type="caution">
    <text evidence="2">The sequence shown here is derived from an EMBL/GenBank/DDBJ whole genome shotgun (WGS) entry which is preliminary data.</text>
</comment>
<feature type="compositionally biased region" description="Polar residues" evidence="1">
    <location>
        <begin position="461"/>
        <end position="479"/>
    </location>
</feature>
<feature type="compositionally biased region" description="Basic residues" evidence="1">
    <location>
        <begin position="273"/>
        <end position="287"/>
    </location>
</feature>
<dbReference type="AlphaFoldDB" id="A0AAN6WDY5"/>
<feature type="compositionally biased region" description="Pro residues" evidence="1">
    <location>
        <begin position="313"/>
        <end position="330"/>
    </location>
</feature>
<evidence type="ECO:0000256" key="1">
    <source>
        <dbReference type="SAM" id="MobiDB-lite"/>
    </source>
</evidence>
<feature type="compositionally biased region" description="Basic and acidic residues" evidence="1">
    <location>
        <begin position="149"/>
        <end position="158"/>
    </location>
</feature>
<dbReference type="EMBL" id="MU866118">
    <property type="protein sequence ID" value="KAK4179386.1"/>
    <property type="molecule type" value="Genomic_DNA"/>
</dbReference>
<feature type="compositionally biased region" description="Low complexity" evidence="1">
    <location>
        <begin position="297"/>
        <end position="312"/>
    </location>
</feature>
<feature type="compositionally biased region" description="Polar residues" evidence="1">
    <location>
        <begin position="486"/>
        <end position="498"/>
    </location>
</feature>
<feature type="compositionally biased region" description="Basic and acidic residues" evidence="1">
    <location>
        <begin position="231"/>
        <end position="241"/>
    </location>
</feature>
<evidence type="ECO:0000313" key="3">
    <source>
        <dbReference type="Proteomes" id="UP001302321"/>
    </source>
</evidence>
<keyword evidence="3" id="KW-1185">Reference proteome</keyword>
<gene>
    <name evidence="2" type="ORF">QBC36DRAFT_77694</name>
</gene>
<sequence>MASQPTFNSNNPFRRTPVAPPADVPDQTPTFVQSPPPPPPLPNLDENETPALPTGGGGDQFWTQLQNVPRPAQPPPTTSFQKPKVIKRVRVQSPPPSSPESDGFGERFPPIGDGEDESESESDSSEEEEEVDPFGVGGSNRSSAEELGVQEKEERVGRLEGGPPRISFQMGTKQLEDEESEIGTVGGVKGGLDVDAFKRLLLTGQAGGSGPARPAVSTVNLGRVEQSAGDETARQAQEKPRLSQQISEQTLGDEQQGLISSPQPVLQPAPTILRKKPPPPSSRHGKLIRPDPTRQESTSSLGKTSSSSSLTSPKPPTPITSPSRQRPPTPSDVNKPLPSQPSVSEDSNIFDHEAAGKIPEPVLPDPGLHIIHALRSPTPPNISHSSSTLPTPPPSRKPAPPPRRQPHSRSDSKPSTPFPSDDVESGTRRSSLDSTRSRSSSLRTSVHAPAPPPPPRRPSQRLVTSPSSEAISALASQLTAMPPPLSGSSTPNNVTPTPRSAVVEAIASPPVGTPGGGLKEKLSPPPPPPARGASVRVKRPMAKGEPGGGGVVRRSSGNSSKPAPPVPKHRGSVRSPNASTTTSAVATTTDEMPTPPGNEEAGGDGVDILADLTRLQREVDELRAGLANGGSK</sequence>
<feature type="region of interest" description="Disordered" evidence="1">
    <location>
        <begin position="1"/>
        <end position="188"/>
    </location>
</feature>